<organism evidence="2 3">
    <name type="scientific">Candidatus Dojkabacteria bacterium</name>
    <dbReference type="NCBI Taxonomy" id="2099670"/>
    <lineage>
        <taxon>Bacteria</taxon>
        <taxon>Candidatus Dojkabacteria</taxon>
    </lineage>
</organism>
<feature type="region of interest" description="Disordered" evidence="1">
    <location>
        <begin position="40"/>
        <end position="62"/>
    </location>
</feature>
<proteinExistence type="predicted"/>
<comment type="caution">
    <text evidence="2">The sequence shown here is derived from an EMBL/GenBank/DDBJ whole genome shotgun (WGS) entry which is preliminary data.</text>
</comment>
<gene>
    <name evidence="2" type="ORF">E6Q11_06000</name>
</gene>
<accession>A0A5C7J5R5</accession>
<evidence type="ECO:0000313" key="2">
    <source>
        <dbReference type="EMBL" id="TXG75916.1"/>
    </source>
</evidence>
<name>A0A5C7J5R5_9BACT</name>
<reference evidence="2 3" key="1">
    <citation type="submission" date="2018-09" db="EMBL/GenBank/DDBJ databases">
        <title>Metagenome Assembled Genomes from an Advanced Water Purification Facility.</title>
        <authorList>
            <person name="Stamps B.W."/>
            <person name="Spear J.R."/>
        </authorList>
    </citation>
    <scope>NUCLEOTIDE SEQUENCE [LARGE SCALE GENOMIC DNA]</scope>
    <source>
        <strain evidence="2">Bin_63_2</strain>
    </source>
</reference>
<evidence type="ECO:0000256" key="1">
    <source>
        <dbReference type="SAM" id="MobiDB-lite"/>
    </source>
</evidence>
<sequence>MKEYDILDVVIIRILGLLNDLWRYDSDARVWAFVRGSKKAGQLGNYGSRGVESPTSEPGPREDVCADFDRGSLIVIMMYMCHNIVKGSFVFHL</sequence>
<dbReference type="Proteomes" id="UP000321026">
    <property type="component" value="Unassembled WGS sequence"/>
</dbReference>
<evidence type="ECO:0000313" key="3">
    <source>
        <dbReference type="Proteomes" id="UP000321026"/>
    </source>
</evidence>
<dbReference type="EMBL" id="SSDS01000094">
    <property type="protein sequence ID" value="TXG75916.1"/>
    <property type="molecule type" value="Genomic_DNA"/>
</dbReference>
<dbReference type="AlphaFoldDB" id="A0A5C7J5R5"/>
<protein>
    <submittedName>
        <fullName evidence="2">Uncharacterized protein</fullName>
    </submittedName>
</protein>